<dbReference type="RefSeq" id="WP_094786724.1">
    <property type="nucleotide sequence ID" value="NZ_NDXW01000001.1"/>
</dbReference>
<gene>
    <name evidence="6" type="ORF">B9G39_08015</name>
</gene>
<dbReference type="GO" id="GO:0046685">
    <property type="term" value="P:response to arsenic-containing substance"/>
    <property type="evidence" value="ECO:0007669"/>
    <property type="project" value="UniProtKB-KW"/>
</dbReference>
<dbReference type="PANTHER" id="PTHR33154:SF18">
    <property type="entry name" value="ARSENICAL RESISTANCE OPERON REPRESSOR"/>
    <property type="match status" value="1"/>
</dbReference>
<dbReference type="GO" id="GO:0003700">
    <property type="term" value="F:DNA-binding transcription factor activity"/>
    <property type="evidence" value="ECO:0007669"/>
    <property type="project" value="InterPro"/>
</dbReference>
<dbReference type="SMART" id="SM00418">
    <property type="entry name" value="HTH_ARSR"/>
    <property type="match status" value="1"/>
</dbReference>
<sequence>MLNVVQFFKCLSDETRMNITLLVHQQRELCVCELVAAMDVSQPKISRHLAQLRNCNILIDERRGQWVFYSLHPSSPRWVTPILEQACEAQVDVLGKYQHQLKTMENRPTC</sequence>
<dbReference type="NCBIfam" id="NF033788">
    <property type="entry name" value="HTH_metalloreg"/>
    <property type="match status" value="1"/>
</dbReference>
<dbReference type="AlphaFoldDB" id="A0A4P9VKU4"/>
<evidence type="ECO:0000313" key="6">
    <source>
        <dbReference type="EMBL" id="RDH43386.1"/>
    </source>
</evidence>
<keyword evidence="7" id="KW-1185">Reference proteome</keyword>
<accession>A0A4P9VKU4</accession>
<dbReference type="InterPro" id="IPR051081">
    <property type="entry name" value="HTH_MetalResp_TranReg"/>
</dbReference>
<dbReference type="NCBIfam" id="NF007528">
    <property type="entry name" value="PRK10141.1"/>
    <property type="match status" value="1"/>
</dbReference>
<organism evidence="6 7">
    <name type="scientific">Zooshikella ganghwensis</name>
    <dbReference type="NCBI Taxonomy" id="202772"/>
    <lineage>
        <taxon>Bacteria</taxon>
        <taxon>Pseudomonadati</taxon>
        <taxon>Pseudomonadota</taxon>
        <taxon>Gammaproteobacteria</taxon>
        <taxon>Oceanospirillales</taxon>
        <taxon>Zooshikellaceae</taxon>
        <taxon>Zooshikella</taxon>
    </lineage>
</organism>
<dbReference type="InterPro" id="IPR036390">
    <property type="entry name" value="WH_DNA-bd_sf"/>
</dbReference>
<dbReference type="EMBL" id="NDXW01000001">
    <property type="protein sequence ID" value="RDH43386.1"/>
    <property type="molecule type" value="Genomic_DNA"/>
</dbReference>
<evidence type="ECO:0000256" key="2">
    <source>
        <dbReference type="ARBA" id="ARBA00023015"/>
    </source>
</evidence>
<evidence type="ECO:0000256" key="4">
    <source>
        <dbReference type="ARBA" id="ARBA00023163"/>
    </source>
</evidence>
<evidence type="ECO:0000313" key="7">
    <source>
        <dbReference type="Proteomes" id="UP000257039"/>
    </source>
</evidence>
<dbReference type="InterPro" id="IPR036388">
    <property type="entry name" value="WH-like_DNA-bd_sf"/>
</dbReference>
<keyword evidence="3" id="KW-0238">DNA-binding</keyword>
<keyword evidence="1" id="KW-0059">Arsenical resistance</keyword>
<dbReference type="InterPro" id="IPR001845">
    <property type="entry name" value="HTH_ArsR_DNA-bd_dom"/>
</dbReference>
<dbReference type="Pfam" id="PF01022">
    <property type="entry name" value="HTH_5"/>
    <property type="match status" value="1"/>
</dbReference>
<dbReference type="Gene3D" id="1.10.10.10">
    <property type="entry name" value="Winged helix-like DNA-binding domain superfamily/Winged helix DNA-binding domain"/>
    <property type="match status" value="1"/>
</dbReference>
<dbReference type="FunFam" id="1.10.10.10:FF:000279">
    <property type="entry name" value="Transcriptional regulator, ArsR family"/>
    <property type="match status" value="1"/>
</dbReference>
<dbReference type="InterPro" id="IPR011991">
    <property type="entry name" value="ArsR-like_HTH"/>
</dbReference>
<keyword evidence="2" id="KW-0805">Transcription regulation</keyword>
<evidence type="ECO:0000256" key="3">
    <source>
        <dbReference type="ARBA" id="ARBA00023125"/>
    </source>
</evidence>
<reference evidence="6 7" key="1">
    <citation type="submission" date="2017-04" db="EMBL/GenBank/DDBJ databases">
        <title>Draft genome sequence of Zooshikella ganghwensis VG4 isolated from Red Sea sediments.</title>
        <authorList>
            <person name="Rehman Z."/>
            <person name="Alam I."/>
            <person name="Kamau A."/>
            <person name="Bajic V."/>
            <person name="Leiknes T."/>
        </authorList>
    </citation>
    <scope>NUCLEOTIDE SEQUENCE [LARGE SCALE GENOMIC DNA]</scope>
    <source>
        <strain evidence="6 7">VG4</strain>
    </source>
</reference>
<feature type="domain" description="HTH arsR-type" evidence="5">
    <location>
        <begin position="1"/>
        <end position="90"/>
    </location>
</feature>
<proteinExistence type="predicted"/>
<dbReference type="PRINTS" id="PR00778">
    <property type="entry name" value="HTHARSR"/>
</dbReference>
<dbReference type="PROSITE" id="PS50987">
    <property type="entry name" value="HTH_ARSR_2"/>
    <property type="match status" value="1"/>
</dbReference>
<dbReference type="CDD" id="cd00090">
    <property type="entry name" value="HTH_ARSR"/>
    <property type="match status" value="1"/>
</dbReference>
<dbReference type="PANTHER" id="PTHR33154">
    <property type="entry name" value="TRANSCRIPTIONAL REGULATOR, ARSR FAMILY"/>
    <property type="match status" value="1"/>
</dbReference>
<dbReference type="Proteomes" id="UP000257039">
    <property type="component" value="Unassembled WGS sequence"/>
</dbReference>
<comment type="caution">
    <text evidence="6">The sequence shown here is derived from an EMBL/GenBank/DDBJ whole genome shotgun (WGS) entry which is preliminary data.</text>
</comment>
<keyword evidence="4" id="KW-0804">Transcription</keyword>
<dbReference type="GO" id="GO:0003677">
    <property type="term" value="F:DNA binding"/>
    <property type="evidence" value="ECO:0007669"/>
    <property type="project" value="UniProtKB-KW"/>
</dbReference>
<protein>
    <submittedName>
        <fullName evidence="6">ArsR family transcriptional regulator</fullName>
    </submittedName>
</protein>
<evidence type="ECO:0000256" key="1">
    <source>
        <dbReference type="ARBA" id="ARBA00022849"/>
    </source>
</evidence>
<evidence type="ECO:0000259" key="5">
    <source>
        <dbReference type="PROSITE" id="PS50987"/>
    </source>
</evidence>
<name>A0A4P9VKU4_9GAMM</name>
<dbReference type="SUPFAM" id="SSF46785">
    <property type="entry name" value="Winged helix' DNA-binding domain"/>
    <property type="match status" value="1"/>
</dbReference>